<dbReference type="PANTHER" id="PTHR43811:SF26">
    <property type="entry name" value="PEPTIDYL-PROLYL CIS-TRANS ISOMERASE FKBP16-1, CHLOROPLASTIC"/>
    <property type="match status" value="1"/>
</dbReference>
<dbReference type="InterPro" id="IPR006311">
    <property type="entry name" value="TAT_signal"/>
</dbReference>
<evidence type="ECO:0000313" key="7">
    <source>
        <dbReference type="EMBL" id="CDF77459.1"/>
    </source>
</evidence>
<proteinExistence type="predicted"/>
<dbReference type="Proteomes" id="UP000012073">
    <property type="component" value="Unassembled WGS sequence"/>
</dbReference>
<dbReference type="EMBL" id="HG001523">
    <property type="protein sequence ID" value="CDF77459.1"/>
    <property type="molecule type" value="Genomic_DNA"/>
</dbReference>
<name>S0F3J6_CHOCR</name>
<dbReference type="PROSITE" id="PS51318">
    <property type="entry name" value="TAT"/>
    <property type="match status" value="1"/>
</dbReference>
<dbReference type="Gramene" id="CDF77459">
    <property type="protein sequence ID" value="CDF77459"/>
    <property type="gene ID" value="CHC_T00007958001"/>
</dbReference>
<reference evidence="8" key="1">
    <citation type="journal article" date="2013" name="Proc. Natl. Acad. Sci. U.S.A.">
        <title>Genome structure and metabolic features in the red seaweed Chondrus crispus shed light on evolution of the Archaeplastida.</title>
        <authorList>
            <person name="Collen J."/>
            <person name="Porcel B."/>
            <person name="Carre W."/>
            <person name="Ball S.G."/>
            <person name="Chaparro C."/>
            <person name="Tonon T."/>
            <person name="Barbeyron T."/>
            <person name="Michel G."/>
            <person name="Noel B."/>
            <person name="Valentin K."/>
            <person name="Elias M."/>
            <person name="Artiguenave F."/>
            <person name="Arun A."/>
            <person name="Aury J.M."/>
            <person name="Barbosa-Neto J.F."/>
            <person name="Bothwell J.H."/>
            <person name="Bouget F.Y."/>
            <person name="Brillet L."/>
            <person name="Cabello-Hurtado F."/>
            <person name="Capella-Gutierrez S."/>
            <person name="Charrier B."/>
            <person name="Cladiere L."/>
            <person name="Cock J.M."/>
            <person name="Coelho S.M."/>
            <person name="Colleoni C."/>
            <person name="Czjzek M."/>
            <person name="Da Silva C."/>
            <person name="Delage L."/>
            <person name="Denoeud F."/>
            <person name="Deschamps P."/>
            <person name="Dittami S.M."/>
            <person name="Gabaldon T."/>
            <person name="Gachon C.M."/>
            <person name="Groisillier A."/>
            <person name="Herve C."/>
            <person name="Jabbari K."/>
            <person name="Katinka M."/>
            <person name="Kloareg B."/>
            <person name="Kowalczyk N."/>
            <person name="Labadie K."/>
            <person name="Leblanc C."/>
            <person name="Lopez P.J."/>
            <person name="McLachlan D.H."/>
            <person name="Meslet-Cladiere L."/>
            <person name="Moustafa A."/>
            <person name="Nehr Z."/>
            <person name="Nyvall Collen P."/>
            <person name="Panaud O."/>
            <person name="Partensky F."/>
            <person name="Poulain J."/>
            <person name="Rensing S.A."/>
            <person name="Rousvoal S."/>
            <person name="Samson G."/>
            <person name="Symeonidi A."/>
            <person name="Weissenbach J."/>
            <person name="Zambounis A."/>
            <person name="Wincker P."/>
            <person name="Boyen C."/>
        </authorList>
    </citation>
    <scope>NUCLEOTIDE SEQUENCE [LARGE SCALE GENOMIC DNA]</scope>
    <source>
        <strain evidence="8">cv. Stackhouse</strain>
    </source>
</reference>
<keyword evidence="8" id="KW-1185">Reference proteome</keyword>
<gene>
    <name evidence="7" type="ORF">CHC_T00007958001</name>
</gene>
<dbReference type="KEGG" id="ccp:CHC_T00007958001"/>
<evidence type="ECO:0000256" key="2">
    <source>
        <dbReference type="ARBA" id="ARBA00013194"/>
    </source>
</evidence>
<dbReference type="SUPFAM" id="SSF54534">
    <property type="entry name" value="FKBP-like"/>
    <property type="match status" value="1"/>
</dbReference>
<dbReference type="STRING" id="2769.S0F3J6"/>
<evidence type="ECO:0000256" key="3">
    <source>
        <dbReference type="ARBA" id="ARBA00023110"/>
    </source>
</evidence>
<dbReference type="InterPro" id="IPR046357">
    <property type="entry name" value="PPIase_dom_sf"/>
</dbReference>
<dbReference type="GO" id="GO:0003755">
    <property type="term" value="F:peptidyl-prolyl cis-trans isomerase activity"/>
    <property type="evidence" value="ECO:0007669"/>
    <property type="project" value="UniProtKB-KW"/>
</dbReference>
<dbReference type="RefSeq" id="XP_005712333.1">
    <property type="nucleotide sequence ID" value="XM_005712276.1"/>
</dbReference>
<protein>
    <recommendedName>
        <fullName evidence="2 5">peptidylprolyl isomerase</fullName>
        <ecNumber evidence="2 5">5.2.1.8</ecNumber>
    </recommendedName>
</protein>
<dbReference type="PROSITE" id="PS50059">
    <property type="entry name" value="FKBP_PPIASE"/>
    <property type="match status" value="1"/>
</dbReference>
<keyword evidence="3 5" id="KW-0697">Rotamase</keyword>
<dbReference type="GeneID" id="17320059"/>
<comment type="catalytic activity">
    <reaction evidence="1 5">
        <text>[protein]-peptidylproline (omega=180) = [protein]-peptidylproline (omega=0)</text>
        <dbReference type="Rhea" id="RHEA:16237"/>
        <dbReference type="Rhea" id="RHEA-COMP:10747"/>
        <dbReference type="Rhea" id="RHEA-COMP:10748"/>
        <dbReference type="ChEBI" id="CHEBI:83833"/>
        <dbReference type="ChEBI" id="CHEBI:83834"/>
        <dbReference type="EC" id="5.2.1.8"/>
    </reaction>
</comment>
<evidence type="ECO:0000259" key="6">
    <source>
        <dbReference type="PROSITE" id="PS50059"/>
    </source>
</evidence>
<evidence type="ECO:0000256" key="4">
    <source>
        <dbReference type="ARBA" id="ARBA00023235"/>
    </source>
</evidence>
<organism evidence="7 8">
    <name type="scientific">Chondrus crispus</name>
    <name type="common">Carrageen Irish moss</name>
    <name type="synonym">Polymorpha crispa</name>
    <dbReference type="NCBI Taxonomy" id="2769"/>
    <lineage>
        <taxon>Eukaryota</taxon>
        <taxon>Rhodophyta</taxon>
        <taxon>Florideophyceae</taxon>
        <taxon>Rhodymeniophycidae</taxon>
        <taxon>Gigartinales</taxon>
        <taxon>Gigartinaceae</taxon>
        <taxon>Chondrus</taxon>
    </lineage>
</organism>
<dbReference type="OMA" id="NIYCNAN"/>
<keyword evidence="4 5" id="KW-0413">Isomerase</keyword>
<evidence type="ECO:0000256" key="1">
    <source>
        <dbReference type="ARBA" id="ARBA00000971"/>
    </source>
</evidence>
<dbReference type="PANTHER" id="PTHR43811">
    <property type="entry name" value="FKBP-TYPE PEPTIDYL-PROLYL CIS-TRANS ISOMERASE FKPA"/>
    <property type="match status" value="1"/>
</dbReference>
<accession>S0F3J6</accession>
<dbReference type="EC" id="5.2.1.8" evidence="2 5"/>
<evidence type="ECO:0000313" key="8">
    <source>
        <dbReference type="Proteomes" id="UP000012073"/>
    </source>
</evidence>
<dbReference type="OrthoDB" id="1902587at2759"/>
<dbReference type="AlphaFoldDB" id="S0F3J6"/>
<dbReference type="PhylomeDB" id="S0F3J6"/>
<dbReference type="Pfam" id="PF00254">
    <property type="entry name" value="FKBP_C"/>
    <property type="match status" value="1"/>
</dbReference>
<dbReference type="InterPro" id="IPR001179">
    <property type="entry name" value="PPIase_FKBP_dom"/>
</dbReference>
<dbReference type="Gene3D" id="3.10.50.40">
    <property type="match status" value="1"/>
</dbReference>
<sequence>MQHVSKRPARRPISRRASLQLAAAALALQTLRPTSARVRVADADAGSKVVTTESGLSYYDFITADGDARPVTEGTRVSVHYTLGTTGARNGWKIDSSYDRDPLTFTVGRGEVVQGLDEGVLGMGKGGKRRVVIPSKLGYRTKDDRPVVMGFAEYQRFKNIYLNPDRPYKPDLVIDVTVVKVR</sequence>
<evidence type="ECO:0000256" key="5">
    <source>
        <dbReference type="PROSITE-ProRule" id="PRU00277"/>
    </source>
</evidence>
<feature type="domain" description="PPIase FKBP-type" evidence="6">
    <location>
        <begin position="74"/>
        <end position="182"/>
    </location>
</feature>